<evidence type="ECO:0000313" key="1">
    <source>
        <dbReference type="EMBL" id="POG71246.1"/>
    </source>
</evidence>
<dbReference type="EMBL" id="AUPC02000110">
    <property type="protein sequence ID" value="POG71246.1"/>
    <property type="molecule type" value="Genomic_DNA"/>
</dbReference>
<dbReference type="AlphaFoldDB" id="A0A2H5TU25"/>
<dbReference type="Proteomes" id="UP000018888">
    <property type="component" value="Unassembled WGS sequence"/>
</dbReference>
<comment type="caution">
    <text evidence="1">The sequence shown here is derived from an EMBL/GenBank/DDBJ whole genome shotgun (WGS) entry which is preliminary data.</text>
</comment>
<evidence type="ECO:0008006" key="3">
    <source>
        <dbReference type="Google" id="ProtNLM"/>
    </source>
</evidence>
<sequence length="448" mass="52202">MSQLNEDCFYEIFKNLDGNSLYSCLLVSHLWCSISVRLLWRNRLDYKTLLSCLPNESMDILRANNILVPTLITPFINYASFCKKFLLDEFFHSGIKKIFNNELNDEKLRIVSNEILKLLVNQASLKELYVYDIRYSSYLDSLVRVNTFLQVLEEFYCHSGLPSYFYNQLSCRKIRVLDVILDVSTSDSLADFISAQKNLEKLNVWQFEKLENENRIFSSIPHSIINLTISGINIDNLYSLLNNFNELKKLNLSLMSESNYNKFDDLNLSKLEVLIFSNDVIQPTNNTLIRFLDTHGTNIKIFSIKNSDNLLNNYIARSCQNIKEIYTGLDSHTNLEIFEMFIKELQYLESIKINISGNSNEREIFEIIKDCSQENFYKIELKYLDNAISTLLPADLSTFILGWKERKSHKLSIIFDNTTLSSENMDVLNEYTNLGIINYIVKKPRSLL</sequence>
<protein>
    <recommendedName>
        <fullName evidence="3">F-box domain-containing protein</fullName>
    </recommendedName>
</protein>
<dbReference type="VEuPathDB" id="FungiDB:RhiirFUN_014550"/>
<reference evidence="1 2" key="1">
    <citation type="journal article" date="2013" name="Proc. Natl. Acad. Sci. U.S.A.">
        <title>Genome of an arbuscular mycorrhizal fungus provides insight into the oldest plant symbiosis.</title>
        <authorList>
            <person name="Tisserant E."/>
            <person name="Malbreil M."/>
            <person name="Kuo A."/>
            <person name="Kohler A."/>
            <person name="Symeonidi A."/>
            <person name="Balestrini R."/>
            <person name="Charron P."/>
            <person name="Duensing N."/>
            <person name="Frei Dit Frey N."/>
            <person name="Gianinazzi-Pearson V."/>
            <person name="Gilbert L.B."/>
            <person name="Handa Y."/>
            <person name="Herr J.R."/>
            <person name="Hijri M."/>
            <person name="Koul R."/>
            <person name="Kawaguchi M."/>
            <person name="Krajinski F."/>
            <person name="Lammers P.J."/>
            <person name="Masclaux F.G."/>
            <person name="Murat C."/>
            <person name="Morin E."/>
            <person name="Ndikumana S."/>
            <person name="Pagni M."/>
            <person name="Petitpierre D."/>
            <person name="Requena N."/>
            <person name="Rosikiewicz P."/>
            <person name="Riley R."/>
            <person name="Saito K."/>
            <person name="San Clemente H."/>
            <person name="Shapiro H."/>
            <person name="van Tuinen D."/>
            <person name="Becard G."/>
            <person name="Bonfante P."/>
            <person name="Paszkowski U."/>
            <person name="Shachar-Hill Y.Y."/>
            <person name="Tuskan G.A."/>
            <person name="Young P.W."/>
            <person name="Sanders I.R."/>
            <person name="Henrissat B."/>
            <person name="Rensing S.A."/>
            <person name="Grigoriev I.V."/>
            <person name="Corradi N."/>
            <person name="Roux C."/>
            <person name="Martin F."/>
        </authorList>
    </citation>
    <scope>NUCLEOTIDE SEQUENCE [LARGE SCALE GENOMIC DNA]</scope>
    <source>
        <strain evidence="1 2">DAOM 197198</strain>
    </source>
</reference>
<proteinExistence type="predicted"/>
<dbReference type="InterPro" id="IPR036047">
    <property type="entry name" value="F-box-like_dom_sf"/>
</dbReference>
<keyword evidence="2" id="KW-1185">Reference proteome</keyword>
<dbReference type="SUPFAM" id="SSF81383">
    <property type="entry name" value="F-box domain"/>
    <property type="match status" value="1"/>
</dbReference>
<accession>A0A2H5TU25</accession>
<organism evidence="1 2">
    <name type="scientific">Rhizophagus irregularis (strain DAOM 181602 / DAOM 197198 / MUCL 43194)</name>
    <name type="common">Arbuscular mycorrhizal fungus</name>
    <name type="synonym">Glomus intraradices</name>
    <dbReference type="NCBI Taxonomy" id="747089"/>
    <lineage>
        <taxon>Eukaryota</taxon>
        <taxon>Fungi</taxon>
        <taxon>Fungi incertae sedis</taxon>
        <taxon>Mucoromycota</taxon>
        <taxon>Glomeromycotina</taxon>
        <taxon>Glomeromycetes</taxon>
        <taxon>Glomerales</taxon>
        <taxon>Glomeraceae</taxon>
        <taxon>Rhizophagus</taxon>
    </lineage>
</organism>
<dbReference type="CDD" id="cd09917">
    <property type="entry name" value="F-box_SF"/>
    <property type="match status" value="1"/>
</dbReference>
<dbReference type="SUPFAM" id="SSF52047">
    <property type="entry name" value="RNI-like"/>
    <property type="match status" value="1"/>
</dbReference>
<name>A0A2H5TU25_RHIID</name>
<evidence type="ECO:0000313" key="2">
    <source>
        <dbReference type="Proteomes" id="UP000018888"/>
    </source>
</evidence>
<gene>
    <name evidence="1" type="ORF">GLOIN_2v1876115</name>
</gene>
<reference evidence="1 2" key="2">
    <citation type="journal article" date="2018" name="New Phytol.">
        <title>High intraspecific genome diversity in the model arbuscular mycorrhizal symbiont Rhizophagus irregularis.</title>
        <authorList>
            <person name="Chen E.C.H."/>
            <person name="Morin E."/>
            <person name="Beaudet D."/>
            <person name="Noel J."/>
            <person name="Yildirir G."/>
            <person name="Ndikumana S."/>
            <person name="Charron P."/>
            <person name="St-Onge C."/>
            <person name="Giorgi J."/>
            <person name="Kruger M."/>
            <person name="Marton T."/>
            <person name="Ropars J."/>
            <person name="Grigoriev I.V."/>
            <person name="Hainaut M."/>
            <person name="Henrissat B."/>
            <person name="Roux C."/>
            <person name="Martin F."/>
            <person name="Corradi N."/>
        </authorList>
    </citation>
    <scope>NUCLEOTIDE SEQUENCE [LARGE SCALE GENOMIC DNA]</scope>
    <source>
        <strain evidence="1 2">DAOM 197198</strain>
    </source>
</reference>